<name>A0ABU4E4W0_9ENTR</name>
<sequence>MNSANQTPIVTRKALAFDSQFPFQEIVLILERFKCYDDDRLSFVKIIDTRAGKCTYTYWPNAYYDSFPEKNSVLANHSRIMLPWKLKL</sequence>
<keyword evidence="2" id="KW-1185">Reference proteome</keyword>
<accession>A0ABU4E4W0</accession>
<proteinExistence type="predicted"/>
<dbReference type="EMBL" id="JAWLOF010000009">
    <property type="protein sequence ID" value="MDV7023726.1"/>
    <property type="molecule type" value="Genomic_DNA"/>
</dbReference>
<organism evidence="1 2">
    <name type="scientific">Atlantibacter subterraneus</name>
    <dbReference type="NCBI Taxonomy" id="255519"/>
    <lineage>
        <taxon>Bacteria</taxon>
        <taxon>Pseudomonadati</taxon>
        <taxon>Pseudomonadota</taxon>
        <taxon>Gammaproteobacteria</taxon>
        <taxon>Enterobacterales</taxon>
        <taxon>Enterobacteriaceae</taxon>
        <taxon>Atlantibacter</taxon>
    </lineage>
</organism>
<reference evidence="1 2" key="1">
    <citation type="submission" date="2023-10" db="EMBL/GenBank/DDBJ databases">
        <authorList>
            <person name="Dale J."/>
        </authorList>
    </citation>
    <scope>NUCLEOTIDE SEQUENCE [LARGE SCALE GENOMIC DNA]</scope>
    <source>
        <strain evidence="1 2">2023EL-00970</strain>
    </source>
</reference>
<evidence type="ECO:0000313" key="2">
    <source>
        <dbReference type="Proteomes" id="UP001187066"/>
    </source>
</evidence>
<dbReference type="Proteomes" id="UP001187066">
    <property type="component" value="Unassembled WGS sequence"/>
</dbReference>
<gene>
    <name evidence="1" type="ORF">R4P48_13705</name>
</gene>
<evidence type="ECO:0000313" key="1">
    <source>
        <dbReference type="EMBL" id="MDV7023726.1"/>
    </source>
</evidence>
<protein>
    <submittedName>
        <fullName evidence="1">Uncharacterized protein</fullName>
    </submittedName>
</protein>
<dbReference type="RefSeq" id="WP_317678522.1">
    <property type="nucleotide sequence ID" value="NZ_JAWLOF010000009.1"/>
</dbReference>
<comment type="caution">
    <text evidence="1">The sequence shown here is derived from an EMBL/GenBank/DDBJ whole genome shotgun (WGS) entry which is preliminary data.</text>
</comment>